<proteinExistence type="predicted"/>
<evidence type="ECO:0000259" key="2">
    <source>
        <dbReference type="Pfam" id="PF03713"/>
    </source>
</evidence>
<dbReference type="InterPro" id="IPR005183">
    <property type="entry name" value="DUF305_CopM-like"/>
</dbReference>
<gene>
    <name evidence="3" type="ORF">MNBD_ALPHA05-1478</name>
</gene>
<protein>
    <submittedName>
        <fullName evidence="3">Putative secreted protein</fullName>
    </submittedName>
</protein>
<feature type="domain" description="DUF305" evidence="2">
    <location>
        <begin position="65"/>
        <end position="215"/>
    </location>
</feature>
<feature type="non-terminal residue" evidence="3">
    <location>
        <position position="751"/>
    </location>
</feature>
<name>A0A3B0RCB4_9ZZZZ</name>
<accession>A0A3B0RCB4</accession>
<dbReference type="Gene3D" id="1.20.1260.10">
    <property type="match status" value="1"/>
</dbReference>
<dbReference type="SUPFAM" id="SSF75011">
    <property type="entry name" value="3-carboxy-cis,cis-mucoante lactonizing enzyme"/>
    <property type="match status" value="1"/>
</dbReference>
<reference evidence="3" key="1">
    <citation type="submission" date="2018-06" db="EMBL/GenBank/DDBJ databases">
        <authorList>
            <person name="Zhirakovskaya E."/>
        </authorList>
    </citation>
    <scope>NUCLEOTIDE SEQUENCE</scope>
</reference>
<dbReference type="AlphaFoldDB" id="A0A3B0RCB4"/>
<dbReference type="PANTHER" id="PTHR36933:SF1">
    <property type="entry name" value="SLL0788 PROTEIN"/>
    <property type="match status" value="1"/>
</dbReference>
<dbReference type="SUPFAM" id="SSF69322">
    <property type="entry name" value="Tricorn protease domain 2"/>
    <property type="match status" value="1"/>
</dbReference>
<feature type="region of interest" description="Disordered" evidence="1">
    <location>
        <begin position="254"/>
        <end position="285"/>
    </location>
</feature>
<dbReference type="InterPro" id="IPR012347">
    <property type="entry name" value="Ferritin-like"/>
</dbReference>
<organism evidence="3">
    <name type="scientific">hydrothermal vent metagenome</name>
    <dbReference type="NCBI Taxonomy" id="652676"/>
    <lineage>
        <taxon>unclassified sequences</taxon>
        <taxon>metagenomes</taxon>
        <taxon>ecological metagenomes</taxon>
    </lineage>
</organism>
<dbReference type="Pfam" id="PF03713">
    <property type="entry name" value="DUF305"/>
    <property type="match status" value="1"/>
</dbReference>
<feature type="compositionally biased region" description="Basic and acidic residues" evidence="1">
    <location>
        <begin position="266"/>
        <end position="281"/>
    </location>
</feature>
<evidence type="ECO:0000256" key="1">
    <source>
        <dbReference type="SAM" id="MobiDB-lite"/>
    </source>
</evidence>
<feature type="region of interest" description="Disordered" evidence="1">
    <location>
        <begin position="126"/>
        <end position="145"/>
    </location>
</feature>
<evidence type="ECO:0000313" key="3">
    <source>
        <dbReference type="EMBL" id="VAV89619.1"/>
    </source>
</evidence>
<dbReference type="EMBL" id="UOEH01000016">
    <property type="protein sequence ID" value="VAV89619.1"/>
    <property type="molecule type" value="Genomic_DNA"/>
</dbReference>
<dbReference type="PANTHER" id="PTHR36933">
    <property type="entry name" value="SLL0788 PROTEIN"/>
    <property type="match status" value="1"/>
</dbReference>
<sequence>MTAYPVPSIRLLTYAYLSTMLLSVASGAAAQNTPIVQPGAPGEALRELSAEQAIAIADSSYSPDDAAFMQDMIPHHNQAVQMAALVADRTNRQELLDVAGRIDASQKDEIKFMQQWLRARGETIPEPTAHDAMRTSHSKAGMASPEQMAQLASEKSTGFDRLFLELMIAHHKGAVKMVKELHKQPGSAYDPILFEFTNDVVNDQTAEIERMDAVLASISTDARANLAAGFKDAGQAIMNLELIASLPRPRGFFDPQNPMELAPAKPQKDSDKPSKKDDNKWGKRSPLLSFSNTDMAFSGDKLVVGSYHGFNIYQLQKDGVPILFSSIVCPGGQGDVSIVGDLLIMSAQETRGRVDCGLQGVAEDVSAERFRGLRIFDISDPARPVQVGQVQTCRGSHTHSVVSGPGKDGKIIVYNSGTSSVRKGKELEGCVGNIPGDDRTALFRIDVIEIPVDDPSKARIIDSPAVFADPKTGRLAGLWQGGDHGDDTQKTNQTNQCHDITVFPELKIAAGACSGNGIIFDISDPLKPKRIDEVLDKGFAYWHSATFNNDGSKVLFTDEWGGGGRPRCLASDPKEWGADAIYDIVDGQLEFKGYYKLPAPQVEQENCVAHNGSIIPVPGRDIFVQAWYQGGLSVIDFTDSANPVEIAYFDRGPIHEKRLVVGGYWSTYWYNGKIYGSEIVRGLDVMALAPSAYLSENEIAAAALADQGGVFNPQQQFRVTWPAEPVVARAYIDQLQRSEGLSPSLVTELTT</sequence>